<proteinExistence type="predicted"/>
<dbReference type="STRING" id="512399.A8709_17605"/>
<gene>
    <name evidence="2" type="ORF">A8709_17605</name>
</gene>
<keyword evidence="3" id="KW-1185">Reference proteome</keyword>
<feature type="transmembrane region" description="Helical" evidence="1">
    <location>
        <begin position="87"/>
        <end position="110"/>
    </location>
</feature>
<dbReference type="AlphaFoldDB" id="A0A1C0ZZ83"/>
<feature type="transmembrane region" description="Helical" evidence="1">
    <location>
        <begin position="142"/>
        <end position="159"/>
    </location>
</feature>
<organism evidence="2 3">
    <name type="scientific">Paenibacillus pectinilyticus</name>
    <dbReference type="NCBI Taxonomy" id="512399"/>
    <lineage>
        <taxon>Bacteria</taxon>
        <taxon>Bacillati</taxon>
        <taxon>Bacillota</taxon>
        <taxon>Bacilli</taxon>
        <taxon>Bacillales</taxon>
        <taxon>Paenibacillaceae</taxon>
        <taxon>Paenibacillus</taxon>
    </lineage>
</organism>
<protein>
    <submittedName>
        <fullName evidence="2">Uncharacterized protein</fullName>
    </submittedName>
</protein>
<sequence length="203" mass="21928">MKQVSSAVPRAAVRGAAIGVSFMALFGTLWAGIGIAGLQDWGSFWLWIGAALIGITLLAGGISLMLRSKQLTVQVTDADAKHWKRASIWFGIIFTIEGAAIGAASAICSATDHIDYLFPIMAIIVGAHFIPLAPLFRIKTHYLTGTLLCLLAIYTLLFVPVRSTLGEQPIIAWWCVVGFGSTLILWGTGLAIWLLGEKWMKKN</sequence>
<keyword evidence="1" id="KW-1133">Transmembrane helix</keyword>
<reference evidence="3" key="1">
    <citation type="submission" date="2016-05" db="EMBL/GenBank/DDBJ databases">
        <title>Paenibacillus oryzae. sp. nov., isolated from the rice root.</title>
        <authorList>
            <person name="Zhang J."/>
            <person name="Zhang X."/>
        </authorList>
    </citation>
    <scope>NUCLEOTIDE SEQUENCE [LARGE SCALE GENOMIC DNA]</scope>
    <source>
        <strain evidence="3">KCTC13222</strain>
    </source>
</reference>
<dbReference type="OrthoDB" id="123418at2"/>
<name>A0A1C0ZZ83_9BACL</name>
<evidence type="ECO:0000256" key="1">
    <source>
        <dbReference type="SAM" id="Phobius"/>
    </source>
</evidence>
<comment type="caution">
    <text evidence="2">The sequence shown here is derived from an EMBL/GenBank/DDBJ whole genome shotgun (WGS) entry which is preliminary data.</text>
</comment>
<accession>A0A1C0ZZ83</accession>
<dbReference type="RefSeq" id="WP_065853487.1">
    <property type="nucleotide sequence ID" value="NZ_LYPC01000022.1"/>
</dbReference>
<dbReference type="EMBL" id="LYPC01000022">
    <property type="protein sequence ID" value="OCT13425.1"/>
    <property type="molecule type" value="Genomic_DNA"/>
</dbReference>
<evidence type="ECO:0000313" key="2">
    <source>
        <dbReference type="EMBL" id="OCT13425.1"/>
    </source>
</evidence>
<feature type="transmembrane region" description="Helical" evidence="1">
    <location>
        <begin position="116"/>
        <end position="135"/>
    </location>
</feature>
<dbReference type="Proteomes" id="UP000093309">
    <property type="component" value="Unassembled WGS sequence"/>
</dbReference>
<feature type="transmembrane region" description="Helical" evidence="1">
    <location>
        <begin position="12"/>
        <end position="38"/>
    </location>
</feature>
<keyword evidence="1" id="KW-0812">Transmembrane</keyword>
<feature type="transmembrane region" description="Helical" evidence="1">
    <location>
        <begin position="44"/>
        <end position="66"/>
    </location>
</feature>
<feature type="transmembrane region" description="Helical" evidence="1">
    <location>
        <begin position="171"/>
        <end position="195"/>
    </location>
</feature>
<keyword evidence="1" id="KW-0472">Membrane</keyword>
<evidence type="ECO:0000313" key="3">
    <source>
        <dbReference type="Proteomes" id="UP000093309"/>
    </source>
</evidence>